<dbReference type="InterPro" id="IPR036909">
    <property type="entry name" value="Cyt_c-like_dom_sf"/>
</dbReference>
<dbReference type="PANTHER" id="PTHR33751:SF1">
    <property type="entry name" value="CBB3-TYPE CYTOCHROME C OXIDASE SUBUNIT FIXP"/>
    <property type="match status" value="1"/>
</dbReference>
<keyword evidence="8" id="KW-1185">Reference proteome</keyword>
<dbReference type="Pfam" id="PF14715">
    <property type="entry name" value="FixP_N"/>
    <property type="match status" value="1"/>
</dbReference>
<dbReference type="Gene3D" id="6.10.280.130">
    <property type="match status" value="1"/>
</dbReference>
<dbReference type="RefSeq" id="WP_379789739.1">
    <property type="nucleotide sequence ID" value="NZ_JBHSQB010000003.1"/>
</dbReference>
<keyword evidence="1 4" id="KW-0349">Heme</keyword>
<evidence type="ECO:0000313" key="7">
    <source>
        <dbReference type="EMBL" id="MFC6095135.1"/>
    </source>
</evidence>
<gene>
    <name evidence="7" type="ORF">ACFPVY_00620</name>
</gene>
<proteinExistence type="predicted"/>
<evidence type="ECO:0000313" key="8">
    <source>
        <dbReference type="Proteomes" id="UP001596287"/>
    </source>
</evidence>
<evidence type="ECO:0000256" key="4">
    <source>
        <dbReference type="PROSITE-ProRule" id="PRU00433"/>
    </source>
</evidence>
<dbReference type="EMBL" id="JBHSQB010000003">
    <property type="protein sequence ID" value="MFC6095135.1"/>
    <property type="molecule type" value="Genomic_DNA"/>
</dbReference>
<reference evidence="8" key="1">
    <citation type="journal article" date="2019" name="Int. J. Syst. Evol. Microbiol.">
        <title>The Global Catalogue of Microorganisms (GCM) 10K type strain sequencing project: providing services to taxonomists for standard genome sequencing and annotation.</title>
        <authorList>
            <consortium name="The Broad Institute Genomics Platform"/>
            <consortium name="The Broad Institute Genome Sequencing Center for Infectious Disease"/>
            <person name="Wu L."/>
            <person name="Ma J."/>
        </authorList>
    </citation>
    <scope>NUCLEOTIDE SEQUENCE [LARGE SCALE GENOMIC DNA]</scope>
    <source>
        <strain evidence="8">CCUG 49679</strain>
    </source>
</reference>
<dbReference type="InterPro" id="IPR032858">
    <property type="entry name" value="CcoP_N"/>
</dbReference>
<feature type="transmembrane region" description="Helical" evidence="5">
    <location>
        <begin position="129"/>
        <end position="146"/>
    </location>
</feature>
<accession>A0ABW1PJE7</accession>
<dbReference type="SUPFAM" id="SSF46626">
    <property type="entry name" value="Cytochrome c"/>
    <property type="match status" value="1"/>
</dbReference>
<evidence type="ECO:0000256" key="3">
    <source>
        <dbReference type="ARBA" id="ARBA00023004"/>
    </source>
</evidence>
<keyword evidence="5" id="KW-1133">Transmembrane helix</keyword>
<protein>
    <submittedName>
        <fullName evidence="7">Cbb3-type cytochrome c oxidase N-terminal domain-containing protein</fullName>
    </submittedName>
</protein>
<sequence length="311" mass="35086">MNKIFPVYLRVPVIFFSVFIAMEYFIDSGDRPAFLKYPMISVFLAVFLFLLIAIEIVVSAVDNVTYHLLTDEQRKQLEEAKSIPITENETFLKIKKWFVKSRPIEEEGQLLLEHDYDGIKELDNDLPPWWTKLFYACIIFGFIYLAKYHLFGDANQVQEFETEMAEAKLAVEEYKKTAKDLIDFETVTLLTEAGDISSGKKVFETNCIACHRPDAGGAIGPNLTDDHWILGGGIKNVFHTITEGGRDGKGMVAWKGTLKPSEIQQVASYVLSLQGTNPKDAKPAEGEVWIDESATKTETLKTEEAKVVAQN</sequence>
<keyword evidence="2 4" id="KW-0479">Metal-binding</keyword>
<dbReference type="PANTHER" id="PTHR33751">
    <property type="entry name" value="CBB3-TYPE CYTOCHROME C OXIDASE SUBUNIT FIXP"/>
    <property type="match status" value="1"/>
</dbReference>
<evidence type="ECO:0000256" key="1">
    <source>
        <dbReference type="ARBA" id="ARBA00022617"/>
    </source>
</evidence>
<dbReference type="Proteomes" id="UP001596287">
    <property type="component" value="Unassembled WGS sequence"/>
</dbReference>
<feature type="domain" description="Cytochrome c" evidence="6">
    <location>
        <begin position="194"/>
        <end position="274"/>
    </location>
</feature>
<dbReference type="Gene3D" id="1.10.760.10">
    <property type="entry name" value="Cytochrome c-like domain"/>
    <property type="match status" value="1"/>
</dbReference>
<keyword evidence="5" id="KW-0472">Membrane</keyword>
<keyword evidence="3 4" id="KW-0408">Iron</keyword>
<comment type="caution">
    <text evidence="7">The sequence shown here is derived from an EMBL/GenBank/DDBJ whole genome shotgun (WGS) entry which is preliminary data.</text>
</comment>
<evidence type="ECO:0000256" key="2">
    <source>
        <dbReference type="ARBA" id="ARBA00022723"/>
    </source>
</evidence>
<keyword evidence="5" id="KW-0812">Transmembrane</keyword>
<dbReference type="InterPro" id="IPR009056">
    <property type="entry name" value="Cyt_c-like_dom"/>
</dbReference>
<organism evidence="7 8">
    <name type="scientific">Flavobacterium qiangtangense</name>
    <dbReference type="NCBI Taxonomy" id="1442595"/>
    <lineage>
        <taxon>Bacteria</taxon>
        <taxon>Pseudomonadati</taxon>
        <taxon>Bacteroidota</taxon>
        <taxon>Flavobacteriia</taxon>
        <taxon>Flavobacteriales</taxon>
        <taxon>Flavobacteriaceae</taxon>
        <taxon>Flavobacterium</taxon>
    </lineage>
</organism>
<name>A0ABW1PJE7_9FLAO</name>
<dbReference type="InterPro" id="IPR050597">
    <property type="entry name" value="Cytochrome_c_Oxidase_Subunit"/>
</dbReference>
<dbReference type="InterPro" id="IPR038414">
    <property type="entry name" value="CcoP_N_sf"/>
</dbReference>
<dbReference type="Pfam" id="PF13442">
    <property type="entry name" value="Cytochrome_CBB3"/>
    <property type="match status" value="1"/>
</dbReference>
<feature type="transmembrane region" description="Helical" evidence="5">
    <location>
        <begin position="38"/>
        <end position="61"/>
    </location>
</feature>
<evidence type="ECO:0000256" key="5">
    <source>
        <dbReference type="SAM" id="Phobius"/>
    </source>
</evidence>
<dbReference type="PROSITE" id="PS51007">
    <property type="entry name" value="CYTC"/>
    <property type="match status" value="1"/>
</dbReference>
<evidence type="ECO:0000259" key="6">
    <source>
        <dbReference type="PROSITE" id="PS51007"/>
    </source>
</evidence>
<feature type="transmembrane region" description="Helical" evidence="5">
    <location>
        <begin position="6"/>
        <end position="26"/>
    </location>
</feature>